<dbReference type="PANTHER" id="PTHR34148:SF1">
    <property type="entry name" value="ADENOSYLCOBINAMIDE-GDP RIBAZOLETRANSFERASE"/>
    <property type="match status" value="1"/>
</dbReference>
<keyword evidence="12 19" id="KW-1133">Transmembrane helix</keyword>
<keyword evidence="13 19" id="KW-0472">Membrane</keyword>
<evidence type="ECO:0000256" key="4">
    <source>
        <dbReference type="ARBA" id="ARBA00010561"/>
    </source>
</evidence>
<dbReference type="GO" id="GO:0005886">
    <property type="term" value="C:plasma membrane"/>
    <property type="evidence" value="ECO:0007669"/>
    <property type="project" value="UniProtKB-SubCell"/>
</dbReference>
<feature type="transmembrane region" description="Helical" evidence="19">
    <location>
        <begin position="38"/>
        <end position="67"/>
    </location>
</feature>
<reference evidence="20" key="1">
    <citation type="submission" date="2020-08" db="EMBL/GenBank/DDBJ databases">
        <title>Genome public.</title>
        <authorList>
            <person name="Liu C."/>
            <person name="Sun Q."/>
        </authorList>
    </citation>
    <scope>NUCLEOTIDE SEQUENCE</scope>
    <source>
        <strain evidence="20">NSJ-32</strain>
    </source>
</reference>
<proteinExistence type="inferred from homology"/>
<evidence type="ECO:0000313" key="20">
    <source>
        <dbReference type="EMBL" id="MBC8542536.1"/>
    </source>
</evidence>
<dbReference type="GO" id="GO:0051073">
    <property type="term" value="F:adenosylcobinamide-GDP ribazoletransferase activity"/>
    <property type="evidence" value="ECO:0007669"/>
    <property type="project" value="UniProtKB-UniRule"/>
</dbReference>
<dbReference type="PANTHER" id="PTHR34148">
    <property type="entry name" value="ADENOSYLCOBINAMIDE-GDP RIBAZOLETRANSFERASE"/>
    <property type="match status" value="1"/>
</dbReference>
<evidence type="ECO:0000256" key="14">
    <source>
        <dbReference type="ARBA" id="ARBA00025228"/>
    </source>
</evidence>
<sequence>MKSLVLTLQFLTRLPLPWVIEGDDAIFARGVKYFPVAGAIIGLFNCLVFYLANLVFSPITAGFLTVLMDTFMTGGLHLDGLSDTWDGVFSVRDRERMLEIMKDSRIGSFGVLGMLMVLGCKWVMYTELAGGLSLYGNGMDLWCRVLGPVVAAPIVGRIVMALLIYISEYARKTGMGGLYFAHKDAMNLPVTLIIGLALTGLCGYTAWIMIPFGIAVGLCFRAFIYRKLGGMTGDTLGASLEVTECIVLTVAVIAVRILGGLG</sequence>
<comment type="subcellular location">
    <subcellularLocation>
        <location evidence="2 19">Cell membrane</location>
        <topology evidence="2 19">Multi-pass membrane protein</topology>
    </subcellularLocation>
</comment>
<accession>A0A926DQ89</accession>
<organism evidence="20 21">
    <name type="scientific">Bianquea renquensis</name>
    <dbReference type="NCBI Taxonomy" id="2763661"/>
    <lineage>
        <taxon>Bacteria</taxon>
        <taxon>Bacillati</taxon>
        <taxon>Bacillota</taxon>
        <taxon>Clostridia</taxon>
        <taxon>Eubacteriales</taxon>
        <taxon>Bianqueaceae</taxon>
        <taxon>Bianquea</taxon>
    </lineage>
</organism>
<feature type="transmembrane region" description="Helical" evidence="19">
    <location>
        <begin position="236"/>
        <end position="259"/>
    </location>
</feature>
<comment type="cofactor">
    <cofactor evidence="1 19">
        <name>Mg(2+)</name>
        <dbReference type="ChEBI" id="CHEBI:18420"/>
    </cofactor>
</comment>
<dbReference type="AlphaFoldDB" id="A0A926DQ89"/>
<dbReference type="GO" id="GO:0009236">
    <property type="term" value="P:cobalamin biosynthetic process"/>
    <property type="evidence" value="ECO:0007669"/>
    <property type="project" value="UniProtKB-UniRule"/>
</dbReference>
<dbReference type="EMBL" id="JACRSQ010000003">
    <property type="protein sequence ID" value="MBC8542536.1"/>
    <property type="molecule type" value="Genomic_DNA"/>
</dbReference>
<dbReference type="EC" id="2.7.8.26" evidence="5 19"/>
<evidence type="ECO:0000256" key="19">
    <source>
        <dbReference type="HAMAP-Rule" id="MF_00719"/>
    </source>
</evidence>
<dbReference type="InterPro" id="IPR003805">
    <property type="entry name" value="CobS"/>
</dbReference>
<evidence type="ECO:0000256" key="18">
    <source>
        <dbReference type="ARBA" id="ARBA00049504"/>
    </source>
</evidence>
<dbReference type="GO" id="GO:0008818">
    <property type="term" value="F:cobalamin 5'-phosphate synthase activity"/>
    <property type="evidence" value="ECO:0007669"/>
    <property type="project" value="UniProtKB-UniRule"/>
</dbReference>
<evidence type="ECO:0000256" key="6">
    <source>
        <dbReference type="ARBA" id="ARBA00015850"/>
    </source>
</evidence>
<dbReference type="Proteomes" id="UP000657006">
    <property type="component" value="Unassembled WGS sequence"/>
</dbReference>
<evidence type="ECO:0000256" key="9">
    <source>
        <dbReference type="ARBA" id="ARBA00022679"/>
    </source>
</evidence>
<feature type="transmembrane region" description="Helical" evidence="19">
    <location>
        <begin position="145"/>
        <end position="166"/>
    </location>
</feature>
<evidence type="ECO:0000256" key="10">
    <source>
        <dbReference type="ARBA" id="ARBA00022692"/>
    </source>
</evidence>
<dbReference type="HAMAP" id="MF_00719">
    <property type="entry name" value="CobS"/>
    <property type="match status" value="1"/>
</dbReference>
<keyword evidence="10 19" id="KW-0812">Transmembrane</keyword>
<evidence type="ECO:0000256" key="12">
    <source>
        <dbReference type="ARBA" id="ARBA00022989"/>
    </source>
</evidence>
<name>A0A926DQ89_9FIRM</name>
<evidence type="ECO:0000256" key="1">
    <source>
        <dbReference type="ARBA" id="ARBA00001946"/>
    </source>
</evidence>
<evidence type="ECO:0000256" key="8">
    <source>
        <dbReference type="ARBA" id="ARBA00022573"/>
    </source>
</evidence>
<evidence type="ECO:0000256" key="13">
    <source>
        <dbReference type="ARBA" id="ARBA00023136"/>
    </source>
</evidence>
<evidence type="ECO:0000313" key="21">
    <source>
        <dbReference type="Proteomes" id="UP000657006"/>
    </source>
</evidence>
<evidence type="ECO:0000256" key="16">
    <source>
        <dbReference type="ARBA" id="ARBA00032853"/>
    </source>
</evidence>
<evidence type="ECO:0000256" key="11">
    <source>
        <dbReference type="ARBA" id="ARBA00022842"/>
    </source>
</evidence>
<keyword evidence="8 19" id="KW-0169">Cobalamin biosynthesis</keyword>
<comment type="similarity">
    <text evidence="4 19">Belongs to the CobS family.</text>
</comment>
<gene>
    <name evidence="19 20" type="primary">cobS</name>
    <name evidence="20" type="ORF">H8730_03110</name>
</gene>
<comment type="caution">
    <text evidence="20">The sequence shown here is derived from an EMBL/GenBank/DDBJ whole genome shotgun (WGS) entry which is preliminary data.</text>
</comment>
<comment type="catalytic activity">
    <reaction evidence="18 19">
        <text>alpha-ribazole 5'-phosphate + adenosylcob(III)inamide-GDP = adenosylcob(III)alamin 5'-phosphate + GMP + H(+)</text>
        <dbReference type="Rhea" id="RHEA:23560"/>
        <dbReference type="ChEBI" id="CHEBI:15378"/>
        <dbReference type="ChEBI" id="CHEBI:57918"/>
        <dbReference type="ChEBI" id="CHEBI:58115"/>
        <dbReference type="ChEBI" id="CHEBI:60487"/>
        <dbReference type="ChEBI" id="CHEBI:60493"/>
        <dbReference type="EC" id="2.7.8.26"/>
    </reaction>
</comment>
<keyword evidence="9 19" id="KW-0808">Transferase</keyword>
<evidence type="ECO:0000256" key="7">
    <source>
        <dbReference type="ARBA" id="ARBA00022475"/>
    </source>
</evidence>
<keyword evidence="21" id="KW-1185">Reference proteome</keyword>
<protein>
    <recommendedName>
        <fullName evidence="6 19">Adenosylcobinamide-GDP ribazoletransferase</fullName>
        <ecNumber evidence="5 19">2.7.8.26</ecNumber>
    </recommendedName>
    <alternativeName>
        <fullName evidence="16 19">Cobalamin synthase</fullName>
    </alternativeName>
    <alternativeName>
        <fullName evidence="15 19">Cobalamin-5'-phosphate synthase</fullName>
    </alternativeName>
</protein>
<evidence type="ECO:0000256" key="17">
    <source>
        <dbReference type="ARBA" id="ARBA00048623"/>
    </source>
</evidence>
<comment type="catalytic activity">
    <reaction evidence="17 19">
        <text>alpha-ribazole + adenosylcob(III)inamide-GDP = adenosylcob(III)alamin + GMP + H(+)</text>
        <dbReference type="Rhea" id="RHEA:16049"/>
        <dbReference type="ChEBI" id="CHEBI:10329"/>
        <dbReference type="ChEBI" id="CHEBI:15378"/>
        <dbReference type="ChEBI" id="CHEBI:18408"/>
        <dbReference type="ChEBI" id="CHEBI:58115"/>
        <dbReference type="ChEBI" id="CHEBI:60487"/>
        <dbReference type="EC" id="2.7.8.26"/>
    </reaction>
</comment>
<evidence type="ECO:0000256" key="2">
    <source>
        <dbReference type="ARBA" id="ARBA00004651"/>
    </source>
</evidence>
<dbReference type="Pfam" id="PF02654">
    <property type="entry name" value="CobS"/>
    <property type="match status" value="1"/>
</dbReference>
<evidence type="ECO:0000256" key="15">
    <source>
        <dbReference type="ARBA" id="ARBA00032605"/>
    </source>
</evidence>
<comment type="function">
    <text evidence="14 19">Joins adenosylcobinamide-GDP and alpha-ribazole to generate adenosylcobalamin (Ado-cobalamin). Also synthesizes adenosylcobalamin 5'-phosphate from adenosylcobinamide-GDP and alpha-ribazole 5'-phosphate.</text>
</comment>
<evidence type="ECO:0000256" key="5">
    <source>
        <dbReference type="ARBA" id="ARBA00013200"/>
    </source>
</evidence>
<keyword evidence="11 19" id="KW-0460">Magnesium</keyword>
<dbReference type="RefSeq" id="WP_177719351.1">
    <property type="nucleotide sequence ID" value="NZ_JACRSQ010000003.1"/>
</dbReference>
<evidence type="ECO:0000256" key="3">
    <source>
        <dbReference type="ARBA" id="ARBA00004663"/>
    </source>
</evidence>
<keyword evidence="7 19" id="KW-1003">Cell membrane</keyword>
<feature type="transmembrane region" description="Helical" evidence="19">
    <location>
        <begin position="106"/>
        <end position="125"/>
    </location>
</feature>
<dbReference type="NCBIfam" id="TIGR00317">
    <property type="entry name" value="cobS"/>
    <property type="match status" value="1"/>
</dbReference>
<comment type="pathway">
    <text evidence="3 19">Cofactor biosynthesis; adenosylcobalamin biosynthesis; adenosylcobalamin from cob(II)yrinate a,c-diamide: step 7/7.</text>
</comment>